<keyword evidence="4 7" id="KW-0812">Transmembrane</keyword>
<proteinExistence type="predicted"/>
<dbReference type="Pfam" id="PF01384">
    <property type="entry name" value="PHO4"/>
    <property type="match status" value="1"/>
</dbReference>
<keyword evidence="9" id="KW-1185">Reference proteome</keyword>
<comment type="subcellular location">
    <subcellularLocation>
        <location evidence="1">Membrane</location>
        <topology evidence="1">Multi-pass membrane protein</topology>
    </subcellularLocation>
</comment>
<dbReference type="GO" id="GO:0035435">
    <property type="term" value="P:phosphate ion transmembrane transport"/>
    <property type="evidence" value="ECO:0007669"/>
    <property type="project" value="TreeGrafter"/>
</dbReference>
<evidence type="ECO:0000313" key="9">
    <source>
        <dbReference type="Proteomes" id="UP000002630"/>
    </source>
</evidence>
<gene>
    <name evidence="8" type="ORF">Esi_0026_0165</name>
</gene>
<dbReference type="InterPro" id="IPR001204">
    <property type="entry name" value="Phos_transporter"/>
</dbReference>
<evidence type="ECO:0000256" key="2">
    <source>
        <dbReference type="ARBA" id="ARBA00022448"/>
    </source>
</evidence>
<dbReference type="OrthoDB" id="260807at2759"/>
<evidence type="ECO:0000256" key="5">
    <source>
        <dbReference type="ARBA" id="ARBA00022989"/>
    </source>
</evidence>
<keyword evidence="2" id="KW-0813">Transport</keyword>
<organism evidence="8 9">
    <name type="scientific">Ectocarpus siliculosus</name>
    <name type="common">Brown alga</name>
    <name type="synonym">Conferva siliculosa</name>
    <dbReference type="NCBI Taxonomy" id="2880"/>
    <lineage>
        <taxon>Eukaryota</taxon>
        <taxon>Sar</taxon>
        <taxon>Stramenopiles</taxon>
        <taxon>Ochrophyta</taxon>
        <taxon>PX clade</taxon>
        <taxon>Phaeophyceae</taxon>
        <taxon>Ectocarpales</taxon>
        <taxon>Ectocarpaceae</taxon>
        <taxon>Ectocarpus</taxon>
    </lineage>
</organism>
<accession>D8LJQ0</accession>
<evidence type="ECO:0000256" key="4">
    <source>
        <dbReference type="ARBA" id="ARBA00022692"/>
    </source>
</evidence>
<evidence type="ECO:0000256" key="3">
    <source>
        <dbReference type="ARBA" id="ARBA00022592"/>
    </source>
</evidence>
<dbReference type="InParanoid" id="D8LJQ0"/>
<dbReference type="EMBL" id="FN649737">
    <property type="protein sequence ID" value="CBN77077.1"/>
    <property type="molecule type" value="Genomic_DNA"/>
</dbReference>
<feature type="transmembrane region" description="Helical" evidence="7">
    <location>
        <begin position="60"/>
        <end position="80"/>
    </location>
</feature>
<dbReference type="eggNOG" id="KOG2493">
    <property type="taxonomic scope" value="Eukaryota"/>
</dbReference>
<dbReference type="Proteomes" id="UP000002630">
    <property type="component" value="Linkage Group LG12"/>
</dbReference>
<evidence type="ECO:0000256" key="1">
    <source>
        <dbReference type="ARBA" id="ARBA00004141"/>
    </source>
</evidence>
<dbReference type="GO" id="GO:0005315">
    <property type="term" value="F:phosphate transmembrane transporter activity"/>
    <property type="evidence" value="ECO:0007669"/>
    <property type="project" value="InterPro"/>
</dbReference>
<evidence type="ECO:0000313" key="8">
    <source>
        <dbReference type="EMBL" id="CBN77077.1"/>
    </source>
</evidence>
<name>D8LJQ0_ECTSI</name>
<keyword evidence="5 7" id="KW-1133">Transmembrane helix</keyword>
<evidence type="ECO:0000256" key="6">
    <source>
        <dbReference type="ARBA" id="ARBA00023136"/>
    </source>
</evidence>
<reference evidence="8 9" key="1">
    <citation type="journal article" date="2010" name="Nature">
        <title>The Ectocarpus genome and the independent evolution of multicellularity in brown algae.</title>
        <authorList>
            <person name="Cock J.M."/>
            <person name="Sterck L."/>
            <person name="Rouze P."/>
            <person name="Scornet D."/>
            <person name="Allen A.E."/>
            <person name="Amoutzias G."/>
            <person name="Anthouard V."/>
            <person name="Artiguenave F."/>
            <person name="Aury J.M."/>
            <person name="Badger J.H."/>
            <person name="Beszteri B."/>
            <person name="Billiau K."/>
            <person name="Bonnet E."/>
            <person name="Bothwell J.H."/>
            <person name="Bowler C."/>
            <person name="Boyen C."/>
            <person name="Brownlee C."/>
            <person name="Carrano C.J."/>
            <person name="Charrier B."/>
            <person name="Cho G.Y."/>
            <person name="Coelho S.M."/>
            <person name="Collen J."/>
            <person name="Corre E."/>
            <person name="Da Silva C."/>
            <person name="Delage L."/>
            <person name="Delaroque N."/>
            <person name="Dittami S.M."/>
            <person name="Doulbeau S."/>
            <person name="Elias M."/>
            <person name="Farnham G."/>
            <person name="Gachon C.M."/>
            <person name="Gschloessl B."/>
            <person name="Heesch S."/>
            <person name="Jabbari K."/>
            <person name="Jubin C."/>
            <person name="Kawai H."/>
            <person name="Kimura K."/>
            <person name="Kloareg B."/>
            <person name="Kupper F.C."/>
            <person name="Lang D."/>
            <person name="Le Bail A."/>
            <person name="Leblanc C."/>
            <person name="Lerouge P."/>
            <person name="Lohr M."/>
            <person name="Lopez P.J."/>
            <person name="Martens C."/>
            <person name="Maumus F."/>
            <person name="Michel G."/>
            <person name="Miranda-Saavedra D."/>
            <person name="Morales J."/>
            <person name="Moreau H."/>
            <person name="Motomura T."/>
            <person name="Nagasato C."/>
            <person name="Napoli C.A."/>
            <person name="Nelson D.R."/>
            <person name="Nyvall-Collen P."/>
            <person name="Peters A.F."/>
            <person name="Pommier C."/>
            <person name="Potin P."/>
            <person name="Poulain J."/>
            <person name="Quesneville H."/>
            <person name="Read B."/>
            <person name="Rensing S.A."/>
            <person name="Ritter A."/>
            <person name="Rousvoal S."/>
            <person name="Samanta M."/>
            <person name="Samson G."/>
            <person name="Schroeder D.C."/>
            <person name="Segurens B."/>
            <person name="Strittmatter M."/>
            <person name="Tonon T."/>
            <person name="Tregear J.W."/>
            <person name="Valentin K."/>
            <person name="von Dassow P."/>
            <person name="Yamagishi T."/>
            <person name="Van de Peer Y."/>
            <person name="Wincker P."/>
        </authorList>
    </citation>
    <scope>NUCLEOTIDE SEQUENCE [LARGE SCALE GENOMIC DNA]</scope>
    <source>
        <strain evidence="9">Ec32 / CCAP1310/4</strain>
    </source>
</reference>
<dbReference type="PANTHER" id="PTHR11101">
    <property type="entry name" value="PHOSPHATE TRANSPORTER"/>
    <property type="match status" value="1"/>
</dbReference>
<dbReference type="GO" id="GO:0016020">
    <property type="term" value="C:membrane"/>
    <property type="evidence" value="ECO:0007669"/>
    <property type="project" value="UniProtKB-SubCell"/>
</dbReference>
<evidence type="ECO:0000256" key="7">
    <source>
        <dbReference type="SAM" id="Phobius"/>
    </source>
</evidence>
<protein>
    <submittedName>
        <fullName evidence="8">Uncharacterized protein</fullName>
    </submittedName>
</protein>
<keyword evidence="6 7" id="KW-0472">Membrane</keyword>
<sequence>MTQTFHEQRVLAPEATGQWLWIVSVASLGALCAALGIGANDVANSFATSVGSKALTLKKALLLAGICEFFGALLLGRQAMTAISESIADDEAWGRTFTCVQADSKYLRDPT</sequence>
<dbReference type="AlphaFoldDB" id="D8LJQ0"/>
<dbReference type="EMBL" id="FN648442">
    <property type="protein sequence ID" value="CBN77077.1"/>
    <property type="molecule type" value="Genomic_DNA"/>
</dbReference>
<dbReference type="STRING" id="2880.D8LJQ0"/>
<feature type="transmembrane region" description="Helical" evidence="7">
    <location>
        <begin position="19"/>
        <end position="39"/>
    </location>
</feature>
<dbReference type="PANTHER" id="PTHR11101:SF80">
    <property type="entry name" value="PHOSPHATE TRANSPORTER"/>
    <property type="match status" value="1"/>
</dbReference>
<keyword evidence="3" id="KW-0592">Phosphate transport</keyword>